<dbReference type="InterPro" id="IPR011697">
    <property type="entry name" value="Peptidase_C26"/>
</dbReference>
<dbReference type="Gene3D" id="3.40.50.880">
    <property type="match status" value="1"/>
</dbReference>
<dbReference type="PANTHER" id="PTHR43235">
    <property type="entry name" value="GLUTAMINE AMIDOTRANSFERASE PB2B2.05-RELATED"/>
    <property type="match status" value="1"/>
</dbReference>
<dbReference type="InterPro" id="IPR044668">
    <property type="entry name" value="PuuD-like"/>
</dbReference>
<dbReference type="PROSITE" id="PS51273">
    <property type="entry name" value="GATASE_TYPE_1"/>
    <property type="match status" value="1"/>
</dbReference>
<evidence type="ECO:0000313" key="1">
    <source>
        <dbReference type="EMBL" id="MBI1757129.1"/>
    </source>
</evidence>
<dbReference type="GO" id="GO:0006598">
    <property type="term" value="P:polyamine catabolic process"/>
    <property type="evidence" value="ECO:0007669"/>
    <property type="project" value="TreeGrafter"/>
</dbReference>
<name>A0A931LTN3_FIMGI</name>
<sequence length="232" mass="25320">MKPLIGITIDSQGQPDNERTLGKLSLNWNYAEVIAQAGGLPMLIPPSADMEEVARRIDGWLIPGGADIDAARFGEPNHPKADLQDPSRFEAEERLYRSLDPDTPVLGICYGCQFLNIVRGGSLIQHLPDEVGHERHTGGTVEELALTGGKLAAIAPKATGRSYHHQAVGRVGAGLEVTAKAEDGTVEALEASDRPWMLAVQWHPERSLDDPLNKRLFEEFVAAARRYREAKG</sequence>
<keyword evidence="1" id="KW-0378">Hydrolase</keyword>
<dbReference type="InterPro" id="IPR029062">
    <property type="entry name" value="Class_I_gatase-like"/>
</dbReference>
<dbReference type="CDD" id="cd01745">
    <property type="entry name" value="GATase1_2"/>
    <property type="match status" value="1"/>
</dbReference>
<dbReference type="EMBL" id="JACOSL010000052">
    <property type="protein sequence ID" value="MBI1757129.1"/>
    <property type="molecule type" value="Genomic_DNA"/>
</dbReference>
<dbReference type="Pfam" id="PF07722">
    <property type="entry name" value="Peptidase_C26"/>
    <property type="match status" value="1"/>
</dbReference>
<gene>
    <name evidence="1" type="ORF">HYR64_08500</name>
</gene>
<proteinExistence type="predicted"/>
<comment type="caution">
    <text evidence="1">The sequence shown here is derived from an EMBL/GenBank/DDBJ whole genome shotgun (WGS) entry which is preliminary data.</text>
</comment>
<evidence type="ECO:0000313" key="2">
    <source>
        <dbReference type="Proteomes" id="UP000727962"/>
    </source>
</evidence>
<dbReference type="GO" id="GO:0033969">
    <property type="term" value="F:gamma-glutamyl-gamma-aminobutyrate hydrolase activity"/>
    <property type="evidence" value="ECO:0007669"/>
    <property type="project" value="TreeGrafter"/>
</dbReference>
<accession>A0A931LTN3</accession>
<protein>
    <submittedName>
        <fullName evidence="1">Gamma-glutamyl-gamma-aminobutyrate hydrolase family protein</fullName>
    </submittedName>
</protein>
<dbReference type="Proteomes" id="UP000727962">
    <property type="component" value="Unassembled WGS sequence"/>
</dbReference>
<dbReference type="PANTHER" id="PTHR43235:SF1">
    <property type="entry name" value="GLUTAMINE AMIDOTRANSFERASE PB2B2.05-RELATED"/>
    <property type="match status" value="1"/>
</dbReference>
<dbReference type="GO" id="GO:0005829">
    <property type="term" value="C:cytosol"/>
    <property type="evidence" value="ECO:0007669"/>
    <property type="project" value="TreeGrafter"/>
</dbReference>
<dbReference type="SUPFAM" id="SSF52317">
    <property type="entry name" value="Class I glutamine amidotransferase-like"/>
    <property type="match status" value="1"/>
</dbReference>
<reference evidence="1" key="1">
    <citation type="submission" date="2020-07" db="EMBL/GenBank/DDBJ databases">
        <title>Huge and variable diversity of episymbiotic CPR bacteria and DPANN archaea in groundwater ecosystems.</title>
        <authorList>
            <person name="He C.Y."/>
            <person name="Keren R."/>
            <person name="Whittaker M."/>
            <person name="Farag I.F."/>
            <person name="Doudna J."/>
            <person name="Cate J.H.D."/>
            <person name="Banfield J.F."/>
        </authorList>
    </citation>
    <scope>NUCLEOTIDE SEQUENCE</scope>
    <source>
        <strain evidence="1">NC_groundwater_17_Pr7_B-0.1um_64_12</strain>
    </source>
</reference>
<organism evidence="1 2">
    <name type="scientific">Fimbriimonas ginsengisoli</name>
    <dbReference type="NCBI Taxonomy" id="1005039"/>
    <lineage>
        <taxon>Bacteria</taxon>
        <taxon>Bacillati</taxon>
        <taxon>Armatimonadota</taxon>
        <taxon>Fimbriimonadia</taxon>
        <taxon>Fimbriimonadales</taxon>
        <taxon>Fimbriimonadaceae</taxon>
        <taxon>Fimbriimonas</taxon>
    </lineage>
</organism>
<dbReference type="AlphaFoldDB" id="A0A931LTN3"/>